<dbReference type="EMBL" id="JBIAQY010000017">
    <property type="protein sequence ID" value="MFF3573242.1"/>
    <property type="molecule type" value="Genomic_DNA"/>
</dbReference>
<proteinExistence type="predicted"/>
<accession>A0ABW6SAD3</accession>
<evidence type="ECO:0000313" key="2">
    <source>
        <dbReference type="EMBL" id="MFF3573242.1"/>
    </source>
</evidence>
<evidence type="ECO:0000313" key="3">
    <source>
        <dbReference type="Proteomes" id="UP001601992"/>
    </source>
</evidence>
<comment type="caution">
    <text evidence="2">The sequence shown here is derived from an EMBL/GenBank/DDBJ whole genome shotgun (WGS) entry which is preliminary data.</text>
</comment>
<dbReference type="InterPro" id="IPR004401">
    <property type="entry name" value="YbaB/EbfC"/>
</dbReference>
<sequence>MDRWKREGLLSANNGLRNQVEHLLDAYERKQGQLAEAYKQREAIRAQANSPDRSVEVTVDSDGVLADLTLTTAALRKTPDDLARLIVDVVQAAAGNVREQHQALTAPVAAELDDMPELSDIMPEAPSLPGIRAYLRGEQNPPG</sequence>
<dbReference type="RefSeq" id="WP_040831706.1">
    <property type="nucleotide sequence ID" value="NZ_JBIAQY010000017.1"/>
</dbReference>
<dbReference type="InterPro" id="IPR036894">
    <property type="entry name" value="YbaB-like_sf"/>
</dbReference>
<reference evidence="2 3" key="1">
    <citation type="submission" date="2024-10" db="EMBL/GenBank/DDBJ databases">
        <title>The Natural Products Discovery Center: Release of the First 8490 Sequenced Strains for Exploring Actinobacteria Biosynthetic Diversity.</title>
        <authorList>
            <person name="Kalkreuter E."/>
            <person name="Kautsar S.A."/>
            <person name="Yang D."/>
            <person name="Bader C.D."/>
            <person name="Teijaro C.N."/>
            <person name="Fluegel L."/>
            <person name="Davis C.M."/>
            <person name="Simpson J.R."/>
            <person name="Lauterbach L."/>
            <person name="Steele A.D."/>
            <person name="Gui C."/>
            <person name="Meng S."/>
            <person name="Li G."/>
            <person name="Viehrig K."/>
            <person name="Ye F."/>
            <person name="Su P."/>
            <person name="Kiefer A.F."/>
            <person name="Nichols A."/>
            <person name="Cepeda A.J."/>
            <person name="Yan W."/>
            <person name="Fan B."/>
            <person name="Jiang Y."/>
            <person name="Adhikari A."/>
            <person name="Zheng C.-J."/>
            <person name="Schuster L."/>
            <person name="Cowan T.M."/>
            <person name="Smanski M.J."/>
            <person name="Chevrette M.G."/>
            <person name="De Carvalho L.P.S."/>
            <person name="Shen B."/>
        </authorList>
    </citation>
    <scope>NUCLEOTIDE SEQUENCE [LARGE SCALE GENOMIC DNA]</scope>
    <source>
        <strain evidence="2 3">NPDC002593</strain>
    </source>
</reference>
<keyword evidence="3" id="KW-1185">Reference proteome</keyword>
<dbReference type="SUPFAM" id="SSF82607">
    <property type="entry name" value="YbaB-like"/>
    <property type="match status" value="1"/>
</dbReference>
<evidence type="ECO:0000256" key="1">
    <source>
        <dbReference type="SAM" id="Coils"/>
    </source>
</evidence>
<name>A0ABW6SAD3_9NOCA</name>
<gene>
    <name evidence="2" type="ORF">ACFYXQ_36325</name>
</gene>
<dbReference type="Gene3D" id="3.30.1310.10">
    <property type="entry name" value="Nucleoid-associated protein YbaB-like domain"/>
    <property type="match status" value="1"/>
</dbReference>
<protein>
    <submittedName>
        <fullName evidence="2">YbaB/EbfC family nucleoid-associated protein</fullName>
    </submittedName>
</protein>
<keyword evidence="1" id="KW-0175">Coiled coil</keyword>
<organism evidence="2 3">
    <name type="scientific">Nocardia jiangxiensis</name>
    <dbReference type="NCBI Taxonomy" id="282685"/>
    <lineage>
        <taxon>Bacteria</taxon>
        <taxon>Bacillati</taxon>
        <taxon>Actinomycetota</taxon>
        <taxon>Actinomycetes</taxon>
        <taxon>Mycobacteriales</taxon>
        <taxon>Nocardiaceae</taxon>
        <taxon>Nocardia</taxon>
    </lineage>
</organism>
<dbReference type="Pfam" id="PF02575">
    <property type="entry name" value="YbaB_DNA_bd"/>
    <property type="match status" value="1"/>
</dbReference>
<feature type="coiled-coil region" evidence="1">
    <location>
        <begin position="13"/>
        <end position="47"/>
    </location>
</feature>
<dbReference type="Proteomes" id="UP001601992">
    <property type="component" value="Unassembled WGS sequence"/>
</dbReference>